<protein>
    <recommendedName>
        <fullName evidence="2">ATP-dependent DNA helicase</fullName>
        <ecNumber evidence="2">5.6.2.3</ecNumber>
    </recommendedName>
</protein>
<dbReference type="OrthoDB" id="272985at2759"/>
<dbReference type="GO" id="GO:0000723">
    <property type="term" value="P:telomere maintenance"/>
    <property type="evidence" value="ECO:0007669"/>
    <property type="project" value="InterPro"/>
</dbReference>
<dbReference type="CDD" id="cd18809">
    <property type="entry name" value="SF1_C_RecD"/>
    <property type="match status" value="1"/>
</dbReference>
<evidence type="ECO:0000256" key="1">
    <source>
        <dbReference type="ARBA" id="ARBA00023242"/>
    </source>
</evidence>
<dbReference type="GO" id="GO:0006310">
    <property type="term" value="P:DNA recombination"/>
    <property type="evidence" value="ECO:0007669"/>
    <property type="project" value="UniProtKB-KW"/>
</dbReference>
<dbReference type="InterPro" id="IPR051055">
    <property type="entry name" value="PIF1_helicase"/>
</dbReference>
<comment type="similarity">
    <text evidence="2">Belongs to the helicase family.</text>
</comment>
<keyword evidence="5" id="KW-1185">Reference proteome</keyword>
<reference evidence="5" key="1">
    <citation type="submission" date="2010-06" db="EMBL/GenBank/DDBJ databases">
        <authorList>
            <person name="Jiang H."/>
            <person name="Abraham K."/>
            <person name="Ali S."/>
            <person name="Alsbrooks S.L."/>
            <person name="Anim B.N."/>
            <person name="Anosike U.S."/>
            <person name="Attaway T."/>
            <person name="Bandaranaike D.P."/>
            <person name="Battles P.K."/>
            <person name="Bell S.N."/>
            <person name="Bell A.V."/>
            <person name="Beltran B."/>
            <person name="Bickham C."/>
            <person name="Bustamante Y."/>
            <person name="Caleb T."/>
            <person name="Canada A."/>
            <person name="Cardenas V."/>
            <person name="Carter K."/>
            <person name="Chacko J."/>
            <person name="Chandrabose M.N."/>
            <person name="Chavez D."/>
            <person name="Chavez A."/>
            <person name="Chen L."/>
            <person name="Chu H.-S."/>
            <person name="Claassen K.J."/>
            <person name="Cockrell R."/>
            <person name="Collins M."/>
            <person name="Cooper J.A."/>
            <person name="Cree A."/>
            <person name="Curry S.M."/>
            <person name="Da Y."/>
            <person name="Dao M.D."/>
            <person name="Das B."/>
            <person name="Davila M.-L."/>
            <person name="Davy-Carroll L."/>
            <person name="Denson S."/>
            <person name="Dinh H."/>
            <person name="Ebong V.E."/>
            <person name="Edwards J.R."/>
            <person name="Egan A."/>
            <person name="El-Daye J."/>
            <person name="Escobedo L."/>
            <person name="Fernandez S."/>
            <person name="Fernando P.R."/>
            <person name="Flagg N."/>
            <person name="Forbes L.D."/>
            <person name="Fowler R.G."/>
            <person name="Fu Q."/>
            <person name="Gabisi R.A."/>
            <person name="Ganer J."/>
            <person name="Garbino Pronczuk A."/>
            <person name="Garcia R.M."/>
            <person name="Garner T."/>
            <person name="Garrett T.E."/>
            <person name="Gonzalez D.A."/>
            <person name="Hamid H."/>
            <person name="Hawkins E.S."/>
            <person name="Hirani K."/>
            <person name="Hogues M.E."/>
            <person name="Hollins B."/>
            <person name="Hsiao C.-H."/>
            <person name="Jabil R."/>
            <person name="James M.L."/>
            <person name="Jhangiani S.N."/>
            <person name="Johnson B."/>
            <person name="Johnson Q."/>
            <person name="Joshi V."/>
            <person name="Kalu J.B."/>
            <person name="Kam C."/>
            <person name="Kashfia A."/>
            <person name="Keebler J."/>
            <person name="Kisamo H."/>
            <person name="Kovar C.L."/>
            <person name="Lago L.A."/>
            <person name="Lai C.-Y."/>
            <person name="Laidlaw J."/>
            <person name="Lara F."/>
            <person name="Le T.-K."/>
            <person name="Lee S.L."/>
            <person name="Legall F.H."/>
            <person name="Lemon S.J."/>
            <person name="Lewis L.R."/>
            <person name="Li B."/>
            <person name="Liu Y."/>
            <person name="Liu Y.-S."/>
            <person name="Lopez J."/>
            <person name="Lozado R.J."/>
            <person name="Lu J."/>
            <person name="Madu R.C."/>
            <person name="Maheshwari M."/>
            <person name="Maheshwari R."/>
            <person name="Malloy K."/>
            <person name="Martinez E."/>
            <person name="Mathew T."/>
            <person name="Mercado I.C."/>
            <person name="Mercado C."/>
            <person name="Meyer B."/>
            <person name="Montgomery K."/>
            <person name="Morgan M.B."/>
            <person name="Munidasa M."/>
            <person name="Nazareth L.V."/>
            <person name="Nelson J."/>
            <person name="Ng B.M."/>
            <person name="Nguyen N.B."/>
            <person name="Nguyen P.Q."/>
            <person name="Nguyen T."/>
            <person name="Obregon M."/>
            <person name="Okwuonu G.O."/>
            <person name="Onwere C.G."/>
            <person name="Orozco G."/>
            <person name="Parra A."/>
            <person name="Patel S."/>
            <person name="Patil S."/>
            <person name="Perez A."/>
            <person name="Perez Y."/>
            <person name="Pham C."/>
            <person name="Primus E.L."/>
            <person name="Pu L.-L."/>
            <person name="Puazo M."/>
            <person name="Qin X."/>
            <person name="Quiroz J.B."/>
            <person name="Reese J."/>
            <person name="Richards S."/>
            <person name="Rives C.M."/>
            <person name="Robberts R."/>
            <person name="Ruiz S.J."/>
            <person name="Ruiz M.J."/>
            <person name="Santibanez J."/>
            <person name="Schneider B.W."/>
            <person name="Sisson I."/>
            <person name="Smith M."/>
            <person name="Sodergren E."/>
            <person name="Song X.-Z."/>
            <person name="Song B.B."/>
            <person name="Summersgill H."/>
            <person name="Thelus R."/>
            <person name="Thornton R.D."/>
            <person name="Trejos Z.Y."/>
            <person name="Usmani K."/>
            <person name="Vattathil S."/>
            <person name="Villasana D."/>
            <person name="Walker D.L."/>
            <person name="Wang S."/>
            <person name="Wang K."/>
            <person name="White C.S."/>
            <person name="Williams A.C."/>
            <person name="Williamson J."/>
            <person name="Wilson K."/>
            <person name="Woghiren I.O."/>
            <person name="Woodworth J.R."/>
            <person name="Worley K.C."/>
            <person name="Wright R.A."/>
            <person name="Wu W."/>
            <person name="Young L."/>
            <person name="Zhang L."/>
            <person name="Zhang J."/>
            <person name="Zhu Y."/>
            <person name="Muzny D.M."/>
            <person name="Weinstock G."/>
            <person name="Gibbs R.A."/>
        </authorList>
    </citation>
    <scope>NUCLEOTIDE SEQUENCE [LARGE SCALE GENOMIC DNA]</scope>
    <source>
        <strain evidence="5">LSR1</strain>
    </source>
</reference>
<dbReference type="EC" id="5.6.2.3" evidence="2"/>
<accession>A0A8R2H2G4</accession>
<dbReference type="PANTHER" id="PTHR47642:SF7">
    <property type="entry name" value="ATP-DEPENDENT DNA HELICASE PIF1"/>
    <property type="match status" value="1"/>
</dbReference>
<keyword evidence="2" id="KW-0233">DNA recombination</keyword>
<dbReference type="EnsemblMetazoa" id="XM_016800453.1">
    <property type="protein sequence ID" value="XP_016655942.1"/>
    <property type="gene ID" value="LOC100160503"/>
</dbReference>
<dbReference type="GO" id="GO:0043139">
    <property type="term" value="F:5'-3' DNA helicase activity"/>
    <property type="evidence" value="ECO:0007669"/>
    <property type="project" value="UniProtKB-EC"/>
</dbReference>
<dbReference type="CTD" id="80119"/>
<evidence type="ECO:0000313" key="5">
    <source>
        <dbReference type="Proteomes" id="UP000007819"/>
    </source>
</evidence>
<dbReference type="RefSeq" id="XP_016655942.1">
    <property type="nucleotide sequence ID" value="XM_016800453.1"/>
</dbReference>
<dbReference type="Pfam" id="PF05970">
    <property type="entry name" value="PIF1"/>
    <property type="match status" value="1"/>
</dbReference>
<dbReference type="InterPro" id="IPR003593">
    <property type="entry name" value="AAA+_ATPase"/>
</dbReference>
<sequence>MTLQCSCSVEWSNAQGVVLRRFKSLTTKLVLTRNDFRDIFIDVSADKGVVHRLALKDIAVHKRFASDGKATIHFKTDKVMMMISNAPVAQLAEFLKTLFVKVTGRKESPQVKVRDRLLAVKSSSTEEISPINVKDIGRVDLKLEGPSMKKKKLNDELMNQSVKKSYLVNLKDKLTDEQREVVEAVNTNNNIFFTGSAGTGKSFLLRYIVNTLPPDVTMVTASTGASACLIGGVTLHSFAGIGIGECTIERGIEMASKSSAAQVWRKCKILIIDEISMVDGEYFEKLDKVAKAVRKRDEPFGGIKLILCGDFLQLPPVKQGKSRFCFQTKTWAECRFRCFNLKFVHRQSDNEFVKMLNKLRLGNIDPDTATKLKATSLNLLEQNGIVPTRLCCRTADAQMINQKKIFDLPGSPCVQFKCGNTVTIKPEKWIVKTPTGQFISRQQVPLKLAWAFSIHKSQGLTLDCVEISLGRVFEAGQAYVALSRAKSLSSLRILDFDKKHVWANPDVIAFYNKLDRIVESDKMYILGKKNV</sequence>
<dbReference type="InterPro" id="IPR010285">
    <property type="entry name" value="DNA_helicase_pif1-like_DEAD"/>
</dbReference>
<keyword evidence="2" id="KW-0378">Hydrolase</keyword>
<keyword evidence="2" id="KW-0547">Nucleotide-binding</keyword>
<dbReference type="AlphaFoldDB" id="A0A8R2H2G4"/>
<dbReference type="GO" id="GO:0016787">
    <property type="term" value="F:hydrolase activity"/>
    <property type="evidence" value="ECO:0007669"/>
    <property type="project" value="UniProtKB-KW"/>
</dbReference>
<keyword evidence="2" id="KW-0347">Helicase</keyword>
<feature type="domain" description="AAA+ ATPase" evidence="3">
    <location>
        <begin position="187"/>
        <end position="349"/>
    </location>
</feature>
<keyword evidence="1" id="KW-0539">Nucleus</keyword>
<dbReference type="InterPro" id="IPR027417">
    <property type="entry name" value="P-loop_NTPase"/>
</dbReference>
<dbReference type="InterPro" id="IPR057437">
    <property type="entry name" value="PIF1/LRR1_PH"/>
</dbReference>
<dbReference type="PANTHER" id="PTHR47642">
    <property type="entry name" value="ATP-DEPENDENT DNA HELICASE"/>
    <property type="match status" value="1"/>
</dbReference>
<name>A0A8R2H2G4_ACYPI</name>
<dbReference type="Pfam" id="PF25344">
    <property type="entry name" value="PH_LRR1"/>
    <property type="match status" value="1"/>
</dbReference>
<dbReference type="GeneID" id="100160503"/>
<dbReference type="FunFam" id="3.40.50.300:FF:000805">
    <property type="entry name" value="ATP-dependent DNA helicase PIF1"/>
    <property type="match status" value="1"/>
</dbReference>
<keyword evidence="2" id="KW-0227">DNA damage</keyword>
<evidence type="ECO:0000256" key="2">
    <source>
        <dbReference type="RuleBase" id="RU363044"/>
    </source>
</evidence>
<dbReference type="Proteomes" id="UP000007819">
    <property type="component" value="Chromosome A2"/>
</dbReference>
<proteinExistence type="inferred from homology"/>
<evidence type="ECO:0000313" key="4">
    <source>
        <dbReference type="EnsemblMetazoa" id="XP_016655942.1"/>
    </source>
</evidence>
<keyword evidence="2" id="KW-0234">DNA repair</keyword>
<dbReference type="SUPFAM" id="SSF52540">
    <property type="entry name" value="P-loop containing nucleoside triphosphate hydrolases"/>
    <property type="match status" value="2"/>
</dbReference>
<comment type="cofactor">
    <cofactor evidence="2">
        <name>Mg(2+)</name>
        <dbReference type="ChEBI" id="CHEBI:18420"/>
    </cofactor>
</comment>
<evidence type="ECO:0000259" key="3">
    <source>
        <dbReference type="SMART" id="SM00382"/>
    </source>
</evidence>
<dbReference type="GO" id="GO:0006281">
    <property type="term" value="P:DNA repair"/>
    <property type="evidence" value="ECO:0007669"/>
    <property type="project" value="UniProtKB-KW"/>
</dbReference>
<organism evidence="4 5">
    <name type="scientific">Acyrthosiphon pisum</name>
    <name type="common">Pea aphid</name>
    <dbReference type="NCBI Taxonomy" id="7029"/>
    <lineage>
        <taxon>Eukaryota</taxon>
        <taxon>Metazoa</taxon>
        <taxon>Ecdysozoa</taxon>
        <taxon>Arthropoda</taxon>
        <taxon>Hexapoda</taxon>
        <taxon>Insecta</taxon>
        <taxon>Pterygota</taxon>
        <taxon>Neoptera</taxon>
        <taxon>Paraneoptera</taxon>
        <taxon>Hemiptera</taxon>
        <taxon>Sternorrhyncha</taxon>
        <taxon>Aphidomorpha</taxon>
        <taxon>Aphidoidea</taxon>
        <taxon>Aphididae</taxon>
        <taxon>Macrosiphini</taxon>
        <taxon>Acyrthosiphon</taxon>
    </lineage>
</organism>
<dbReference type="SMART" id="SM00382">
    <property type="entry name" value="AAA"/>
    <property type="match status" value="1"/>
</dbReference>
<dbReference type="GO" id="GO:0005524">
    <property type="term" value="F:ATP binding"/>
    <property type="evidence" value="ECO:0007669"/>
    <property type="project" value="UniProtKB-KW"/>
</dbReference>
<dbReference type="CDD" id="cd18037">
    <property type="entry name" value="DEXSc_Pif1_like"/>
    <property type="match status" value="1"/>
</dbReference>
<keyword evidence="2" id="KW-0067">ATP-binding</keyword>
<reference evidence="4" key="2">
    <citation type="submission" date="2022-06" db="UniProtKB">
        <authorList>
            <consortium name="EnsemblMetazoa"/>
        </authorList>
    </citation>
    <scope>IDENTIFICATION</scope>
</reference>
<comment type="catalytic activity">
    <reaction evidence="2">
        <text>ATP + H2O = ADP + phosphate + H(+)</text>
        <dbReference type="Rhea" id="RHEA:13065"/>
        <dbReference type="ChEBI" id="CHEBI:15377"/>
        <dbReference type="ChEBI" id="CHEBI:15378"/>
        <dbReference type="ChEBI" id="CHEBI:30616"/>
        <dbReference type="ChEBI" id="CHEBI:43474"/>
        <dbReference type="ChEBI" id="CHEBI:456216"/>
        <dbReference type="EC" id="5.6.2.3"/>
    </reaction>
</comment>
<dbReference type="Gene3D" id="3.40.50.300">
    <property type="entry name" value="P-loop containing nucleotide triphosphate hydrolases"/>
    <property type="match status" value="2"/>
</dbReference>